<reference evidence="1" key="1">
    <citation type="journal article" date="2023" name="GigaByte">
        <title>Genome assembly of the bearded iris, Iris pallida Lam.</title>
        <authorList>
            <person name="Bruccoleri R.E."/>
            <person name="Oakeley E.J."/>
            <person name="Faust A.M.E."/>
            <person name="Altorfer M."/>
            <person name="Dessus-Babus S."/>
            <person name="Burckhardt D."/>
            <person name="Oertli M."/>
            <person name="Naumann U."/>
            <person name="Petersen F."/>
            <person name="Wong J."/>
        </authorList>
    </citation>
    <scope>NUCLEOTIDE SEQUENCE</scope>
    <source>
        <strain evidence="1">GSM-AAB239-AS_SAM_17_03QT</strain>
    </source>
</reference>
<protein>
    <submittedName>
        <fullName evidence="1">Extensin</fullName>
    </submittedName>
</protein>
<organism evidence="1 2">
    <name type="scientific">Iris pallida</name>
    <name type="common">Sweet iris</name>
    <dbReference type="NCBI Taxonomy" id="29817"/>
    <lineage>
        <taxon>Eukaryota</taxon>
        <taxon>Viridiplantae</taxon>
        <taxon>Streptophyta</taxon>
        <taxon>Embryophyta</taxon>
        <taxon>Tracheophyta</taxon>
        <taxon>Spermatophyta</taxon>
        <taxon>Magnoliopsida</taxon>
        <taxon>Liliopsida</taxon>
        <taxon>Asparagales</taxon>
        <taxon>Iridaceae</taxon>
        <taxon>Iridoideae</taxon>
        <taxon>Irideae</taxon>
        <taxon>Iris</taxon>
    </lineage>
</organism>
<dbReference type="Proteomes" id="UP001140949">
    <property type="component" value="Unassembled WGS sequence"/>
</dbReference>
<comment type="caution">
    <text evidence="1">The sequence shown here is derived from an EMBL/GenBank/DDBJ whole genome shotgun (WGS) entry which is preliminary data.</text>
</comment>
<evidence type="ECO:0000313" key="2">
    <source>
        <dbReference type="Proteomes" id="UP001140949"/>
    </source>
</evidence>
<accession>A0AAX6GXD0</accession>
<keyword evidence="2" id="KW-1185">Reference proteome</keyword>
<gene>
    <name evidence="1" type="ORF">M6B38_341065</name>
</gene>
<name>A0AAX6GXD0_IRIPA</name>
<proteinExistence type="predicted"/>
<evidence type="ECO:0000313" key="1">
    <source>
        <dbReference type="EMBL" id="KAJ6833164.1"/>
    </source>
</evidence>
<dbReference type="EMBL" id="JANAVB010015398">
    <property type="protein sequence ID" value="KAJ6833164.1"/>
    <property type="molecule type" value="Genomic_DNA"/>
</dbReference>
<sequence length="14" mass="1526">MVVSVSPATDHRQV</sequence>
<reference evidence="1" key="2">
    <citation type="submission" date="2023-04" db="EMBL/GenBank/DDBJ databases">
        <authorList>
            <person name="Bruccoleri R.E."/>
            <person name="Oakeley E.J."/>
            <person name="Faust A.-M."/>
            <person name="Dessus-Babus S."/>
            <person name="Altorfer M."/>
            <person name="Burckhardt D."/>
            <person name="Oertli M."/>
            <person name="Naumann U."/>
            <person name="Petersen F."/>
            <person name="Wong J."/>
        </authorList>
    </citation>
    <scope>NUCLEOTIDE SEQUENCE</scope>
    <source>
        <strain evidence="1">GSM-AAB239-AS_SAM_17_03QT</strain>
        <tissue evidence="1">Leaf</tissue>
    </source>
</reference>